<evidence type="ECO:0000313" key="1">
    <source>
        <dbReference type="EMBL" id="GAA2031295.1"/>
    </source>
</evidence>
<organism evidence="1 2">
    <name type="scientific">Catenulispora yoronensis</name>
    <dbReference type="NCBI Taxonomy" id="450799"/>
    <lineage>
        <taxon>Bacteria</taxon>
        <taxon>Bacillati</taxon>
        <taxon>Actinomycetota</taxon>
        <taxon>Actinomycetes</taxon>
        <taxon>Catenulisporales</taxon>
        <taxon>Catenulisporaceae</taxon>
        <taxon>Catenulispora</taxon>
    </lineage>
</organism>
<evidence type="ECO:0000313" key="2">
    <source>
        <dbReference type="Proteomes" id="UP001500751"/>
    </source>
</evidence>
<accession>A0ABP5FQ38</accession>
<proteinExistence type="predicted"/>
<comment type="caution">
    <text evidence="1">The sequence shown here is derived from an EMBL/GenBank/DDBJ whole genome shotgun (WGS) entry which is preliminary data.</text>
</comment>
<keyword evidence="2" id="KW-1185">Reference proteome</keyword>
<gene>
    <name evidence="1" type="ORF">GCM10009839_33980</name>
</gene>
<dbReference type="RefSeq" id="WP_344666569.1">
    <property type="nucleotide sequence ID" value="NZ_BAAAQN010000017.1"/>
</dbReference>
<protein>
    <submittedName>
        <fullName evidence="1">Uncharacterized protein</fullName>
    </submittedName>
</protein>
<sequence length="324" mass="35701">MNPPTSDQVVATLRRVFGPQWIVDVHGDDIAIEHKQAGSPFRPARRPPSWAELLASLDSAFGDVGYPRSDPLPLRWGKETDFVISAIQALDPHVKYKEPFTYREGFLAQPVVRLNARRDADGHLIAGRVTSFVNTSLVRRIASVEEHAATVDVWLTVLSKIGLHARHIKTYGSATTWQRREVSGITLRFAHAGMPIGDLVLIWNTDEPAYMVTDLGSGLERLRLARTRGDWARTVFGDLAEAVNTDTLDAVRTLTLMLGSGVRPSARGPGSAARRLLQSIPAGETSLGSSAAVRATHDYWSLVTRLQTPWHEIARLIDDRNGHG</sequence>
<dbReference type="Proteomes" id="UP001500751">
    <property type="component" value="Unassembled WGS sequence"/>
</dbReference>
<reference evidence="2" key="1">
    <citation type="journal article" date="2019" name="Int. J. Syst. Evol. Microbiol.">
        <title>The Global Catalogue of Microorganisms (GCM) 10K type strain sequencing project: providing services to taxonomists for standard genome sequencing and annotation.</title>
        <authorList>
            <consortium name="The Broad Institute Genomics Platform"/>
            <consortium name="The Broad Institute Genome Sequencing Center for Infectious Disease"/>
            <person name="Wu L."/>
            <person name="Ma J."/>
        </authorList>
    </citation>
    <scope>NUCLEOTIDE SEQUENCE [LARGE SCALE GENOMIC DNA]</scope>
    <source>
        <strain evidence="2">JCM 16014</strain>
    </source>
</reference>
<name>A0ABP5FQ38_9ACTN</name>
<dbReference type="EMBL" id="BAAAQN010000017">
    <property type="protein sequence ID" value="GAA2031295.1"/>
    <property type="molecule type" value="Genomic_DNA"/>
</dbReference>